<sequence length="165" mass="17599">MNRHHTPILFLVLFRRGSWMNRLRTPILFLVLFRRGSWINRLAEGPSSLCAPPWVLLVPPPAVRSAVSEPLAWVPVVSAPHHGAPPWVLLIACPYVAGLLIAGSARDGPLIACPYVASTLITCPYVAGLLIAGSAGDGPQIGGSAGDGHRITAETCSSRKPPTWD</sequence>
<proteinExistence type="predicted"/>
<feature type="compositionally biased region" description="Polar residues" evidence="1">
    <location>
        <begin position="154"/>
        <end position="165"/>
    </location>
</feature>
<reference evidence="2 3" key="1">
    <citation type="submission" date="2021-07" db="EMBL/GenBank/DDBJ databases">
        <authorList>
            <person name="Palmer J.M."/>
        </authorList>
    </citation>
    <scope>NUCLEOTIDE SEQUENCE [LARGE SCALE GENOMIC DNA]</scope>
    <source>
        <strain evidence="2 3">AT_MEX2019</strain>
        <tissue evidence="2">Muscle</tissue>
    </source>
</reference>
<evidence type="ECO:0000313" key="3">
    <source>
        <dbReference type="Proteomes" id="UP001345963"/>
    </source>
</evidence>
<evidence type="ECO:0000313" key="2">
    <source>
        <dbReference type="EMBL" id="MED6251606.1"/>
    </source>
</evidence>
<evidence type="ECO:0000256" key="1">
    <source>
        <dbReference type="SAM" id="MobiDB-lite"/>
    </source>
</evidence>
<feature type="region of interest" description="Disordered" evidence="1">
    <location>
        <begin position="142"/>
        <end position="165"/>
    </location>
</feature>
<organism evidence="2 3">
    <name type="scientific">Ataeniobius toweri</name>
    <dbReference type="NCBI Taxonomy" id="208326"/>
    <lineage>
        <taxon>Eukaryota</taxon>
        <taxon>Metazoa</taxon>
        <taxon>Chordata</taxon>
        <taxon>Craniata</taxon>
        <taxon>Vertebrata</taxon>
        <taxon>Euteleostomi</taxon>
        <taxon>Actinopterygii</taxon>
        <taxon>Neopterygii</taxon>
        <taxon>Teleostei</taxon>
        <taxon>Neoteleostei</taxon>
        <taxon>Acanthomorphata</taxon>
        <taxon>Ovalentaria</taxon>
        <taxon>Atherinomorphae</taxon>
        <taxon>Cyprinodontiformes</taxon>
        <taxon>Goodeidae</taxon>
        <taxon>Ataeniobius</taxon>
    </lineage>
</organism>
<dbReference type="Proteomes" id="UP001345963">
    <property type="component" value="Unassembled WGS sequence"/>
</dbReference>
<protein>
    <submittedName>
        <fullName evidence="2">Uncharacterized protein</fullName>
    </submittedName>
</protein>
<name>A0ABU7BMC5_9TELE</name>
<accession>A0ABU7BMC5</accession>
<dbReference type="EMBL" id="JAHUTI010060035">
    <property type="protein sequence ID" value="MED6251606.1"/>
    <property type="molecule type" value="Genomic_DNA"/>
</dbReference>
<keyword evidence="3" id="KW-1185">Reference proteome</keyword>
<comment type="caution">
    <text evidence="2">The sequence shown here is derived from an EMBL/GenBank/DDBJ whole genome shotgun (WGS) entry which is preliminary data.</text>
</comment>
<gene>
    <name evidence="2" type="ORF">ATANTOWER_000299</name>
</gene>